<dbReference type="Pfam" id="PF08314">
    <property type="entry name" value="Sec39"/>
    <property type="match status" value="2"/>
</dbReference>
<dbReference type="InterPro" id="IPR054751">
    <property type="entry name" value="NBAS_C"/>
</dbReference>
<comment type="caution">
    <text evidence="8">The sequence shown here is derived from an EMBL/GenBank/DDBJ whole genome shotgun (WGS) entry which is preliminary data.</text>
</comment>
<gene>
    <name evidence="8" type="ORF">PoB_000619400</name>
</gene>
<evidence type="ECO:0000256" key="5">
    <source>
        <dbReference type="SAM" id="MobiDB-lite"/>
    </source>
</evidence>
<dbReference type="Proteomes" id="UP000735302">
    <property type="component" value="Unassembled WGS sequence"/>
</dbReference>
<comment type="subcellular location">
    <subcellularLocation>
        <location evidence="1">Endoplasmic reticulum</location>
    </subcellularLocation>
</comment>
<name>A0AAV3YC73_9GAST</name>
<feature type="compositionally biased region" description="Basic and acidic residues" evidence="5">
    <location>
        <begin position="1187"/>
        <end position="1196"/>
    </location>
</feature>
<feature type="domain" description="NBAS subunit of NRZ tethering complex C-terminal" evidence="7">
    <location>
        <begin position="1743"/>
        <end position="1866"/>
    </location>
</feature>
<keyword evidence="9" id="KW-1185">Reference proteome</keyword>
<dbReference type="GO" id="GO:0015031">
    <property type="term" value="P:protein transport"/>
    <property type="evidence" value="ECO:0007669"/>
    <property type="project" value="UniProtKB-KW"/>
</dbReference>
<dbReference type="GO" id="GO:0000149">
    <property type="term" value="F:SNARE binding"/>
    <property type="evidence" value="ECO:0007669"/>
    <property type="project" value="TreeGrafter"/>
</dbReference>
<evidence type="ECO:0000313" key="9">
    <source>
        <dbReference type="Proteomes" id="UP000735302"/>
    </source>
</evidence>
<keyword evidence="4" id="KW-0653">Protein transport</keyword>
<keyword evidence="3" id="KW-0256">Endoplasmic reticulum</keyword>
<proteinExistence type="predicted"/>
<dbReference type="GO" id="GO:0006890">
    <property type="term" value="P:retrograde vesicle-mediated transport, Golgi to endoplasmic reticulum"/>
    <property type="evidence" value="ECO:0007669"/>
    <property type="project" value="InterPro"/>
</dbReference>
<feature type="region of interest" description="Disordered" evidence="5">
    <location>
        <begin position="1181"/>
        <end position="1200"/>
    </location>
</feature>
<protein>
    <submittedName>
        <fullName evidence="8">Neuroblastoma-amplified sequence-like</fullName>
    </submittedName>
</protein>
<dbReference type="InterPro" id="IPR013244">
    <property type="entry name" value="Sec39_domain"/>
</dbReference>
<sequence length="2120" mass="239079">MWFLRRMLRTPPTAKKTNERVLNEANKRRSLVRTIQKHHATFLGHVMRWEKLEHLVSKGKLEGKISRGRQREKITDGLATWLGPPDWEDLSPAFEADPTKRKRIKDLIPHRQLLDVNFWSEDQLILARCTGAVSVVSSEDLYNMLGKSPEWYEPSPQITQALNGGFLGMECEIRFSKKRMTLVEDDDADDSDEEDLALMSRAWRRSKHAFLYFFTDNEMLHPPRRKPRHVTKCYRIVSLKSTTPEDLYARKIDAEEYGEALALAQAYGLDCDLVYQRQWRTSPVSKASIQDYLSKISKRAWVLHECLERVPENIDAMTELLQYGLNGTDLPALLTVGRGEDGGRFILCDPDEGLYEEVYDEFNPESMRAKERKRAEIRQSYLNQVDFASLNLEQKEICRARLKFLQYLDRLKTYECILGGPSVAAERYNSKFYTAFRSRSIYELTAEYAQNNDWRAVETMLTYHSQELAPHRLAILSNFPETADPSDYTSLLPEIRDDDTIVPWETDTWRDQDWAELPGCRKAVELGYEDDALFLYSNLDNKYRTEVLNRHLVEEWYSERACEIERRSCLVDYAIELVKQGIQKGAENLSELLDDLVVLEMIVYECCIDDSLTLVQLWEMADYDRLEYIMSKSSEEMYTKNLRRWVIPFLQKCEQGQAGAYDRLLRDFVLTKARHDLTDVLKIFQISKTTLSSPLIRTSTELMSLALDALYSCSRDDQLDLAVKIFECLPSHSHDSSGDAVENARLHKQVDHLEQHICAARIFEANGMKKTLAYIKSSENDPEESRSLIVKLTRMASKRSLPLNELEWMKLNEDVMTLQAKVYRCISRAICREIFVESLMCSGRQDTIRLAGQMLERSSVEPKPSRSSQRGAAGVDKVPYARAVELALSAAREYFDSSANLSDPCMDLARSCLNLILDAPPAIQEELDLIASLALLNEFGVAVLPLQVRLSKDRLELVRKAVVSKPTGYKQTQRLLRLGQLLGIPSTDDIEREGQIVQMCAEAAVNAIDYEFAHQYCSRLIDLCYSEGWAVCVKLAQQEGFRNIDAKSKLLSFALTYCSNNMIQPILQATALLESQMLYEQVNKAVRGGENSNHLNHQATVAPVSTTKSNSNSNSTSQNQDSSQEADDRPASSRESPFSARAAIKQTQQILSSTKRTTTSVLSTITDHKWWASAVTSLQGLSSSDRTGQEESKADGDDGNAGFKKQACHPFYASIMGDCYEDTRLADYNCAAREPRHQDRLLSLSILRTAKLEEMLTHGETQQPATEALLDLARYTLPRDTTLGLAYLLALPKGSQNEVASNCFEELPSTDISLQVAVYYYALRIYSSVTNCSGTAGLGHHADPLYRQAPSKVIGRVLDYLALVKEREEEGSKVDVGLVEKLEQYQEMLEDYNQACTLQGLGKGVDVLRFAEDPDYKQETIFGLAMSLDEEVYSISLSLAQRYGLSMWDVYMCHLEFLFSDSGLSMEDLQARVSKLGILPTLKERSSEFTKRMMARVYPTLDGTDLKGLTYFFSLLLESDQEKVLQGLTASEHSALLKKLKGPCPGVDYKRLMDEATPPVAVLKPCLTATNVNAVAKLATQIPDKSGGFLHPSSLYGTWAAHVFWTGEDRKKPTPDSMAGWVHRYEAIGELIQRLRPEDLITLVDNLVFTNQARSTLDIPCREEITKRALKFSRQGSGSGGAGKKKKQEDCGTMTWETCRQELQTRLTHLKSLGNDTIQSFAQAEDPTFCAYAERYDLSKGDLTQIELLLVQLILDGHAVELVDDILQVAPPSALRTHSVVRRAVSLIVAALRGQPLDPGVSASKSWLEVLQMVVENVREHQDNGGDLVKAEDVMSLLRTFCSDASIEVPPRLDVLRVVEKSFELSATDTMLLTLYRTDALVSQSWSHIEVTEEKISTEESRLTMFSHLLSESQDAQHFITLCRILVLWPQFSPEIRSDPDRSPWVTTFHAILTTQGAEAESVLDFVLRKECIVFPLDSKCCRHVVDNYLQSGKSRVAVKLVLHSKHQELYDEALSHLATVSEGADDSELLRLLLETKLTPCVVSMPVFPALVAFVLQSQDQDDSPPVASPQDVARQLADAGFEAEAGSLLLQCRSSHSLLQTFSSALASASHWLSVSEK</sequence>
<dbReference type="PANTHER" id="PTHR15922">
    <property type="entry name" value="NEUROBLASTOMA-AMPLIFIED SEQUENCE"/>
    <property type="match status" value="1"/>
</dbReference>
<evidence type="ECO:0000259" key="6">
    <source>
        <dbReference type="Pfam" id="PF08314"/>
    </source>
</evidence>
<dbReference type="EMBL" id="BLXT01000722">
    <property type="protein sequence ID" value="GFN79688.1"/>
    <property type="molecule type" value="Genomic_DNA"/>
</dbReference>
<reference evidence="8 9" key="1">
    <citation type="journal article" date="2021" name="Elife">
        <title>Chloroplast acquisition without the gene transfer in kleptoplastic sea slugs, Plakobranchus ocellatus.</title>
        <authorList>
            <person name="Maeda T."/>
            <person name="Takahashi S."/>
            <person name="Yoshida T."/>
            <person name="Shimamura S."/>
            <person name="Takaki Y."/>
            <person name="Nagai Y."/>
            <person name="Toyoda A."/>
            <person name="Suzuki Y."/>
            <person name="Arimoto A."/>
            <person name="Ishii H."/>
            <person name="Satoh N."/>
            <person name="Nishiyama T."/>
            <person name="Hasebe M."/>
            <person name="Maruyama T."/>
            <person name="Minagawa J."/>
            <person name="Obokata J."/>
            <person name="Shigenobu S."/>
        </authorList>
    </citation>
    <scope>NUCLEOTIDE SEQUENCE [LARGE SCALE GENOMIC DNA]</scope>
</reference>
<keyword evidence="2" id="KW-0813">Transport</keyword>
<evidence type="ECO:0000256" key="2">
    <source>
        <dbReference type="ARBA" id="ARBA00022448"/>
    </source>
</evidence>
<feature type="domain" description="Sec39" evidence="6">
    <location>
        <begin position="703"/>
        <end position="1077"/>
    </location>
</feature>
<dbReference type="Pfam" id="PF22913">
    <property type="entry name" value="NBAS_11th"/>
    <property type="match status" value="1"/>
</dbReference>
<accession>A0AAV3YC73</accession>
<feature type="domain" description="Sec39" evidence="6">
    <location>
        <begin position="444"/>
        <end position="657"/>
    </location>
</feature>
<feature type="compositionally biased region" description="Low complexity" evidence="5">
    <location>
        <begin position="1105"/>
        <end position="1123"/>
    </location>
</feature>
<evidence type="ECO:0000256" key="1">
    <source>
        <dbReference type="ARBA" id="ARBA00004240"/>
    </source>
</evidence>
<organism evidence="8 9">
    <name type="scientific">Plakobranchus ocellatus</name>
    <dbReference type="NCBI Taxonomy" id="259542"/>
    <lineage>
        <taxon>Eukaryota</taxon>
        <taxon>Metazoa</taxon>
        <taxon>Spiralia</taxon>
        <taxon>Lophotrochozoa</taxon>
        <taxon>Mollusca</taxon>
        <taxon>Gastropoda</taxon>
        <taxon>Heterobranchia</taxon>
        <taxon>Euthyneura</taxon>
        <taxon>Panpulmonata</taxon>
        <taxon>Sacoglossa</taxon>
        <taxon>Placobranchoidea</taxon>
        <taxon>Plakobranchidae</taxon>
        <taxon>Plakobranchus</taxon>
    </lineage>
</organism>
<dbReference type="PANTHER" id="PTHR15922:SF2">
    <property type="entry name" value="NBAS SUBUNIT OF NRZ TETHERING COMPLEX"/>
    <property type="match status" value="1"/>
</dbReference>
<evidence type="ECO:0000313" key="8">
    <source>
        <dbReference type="EMBL" id="GFN79688.1"/>
    </source>
</evidence>
<evidence type="ECO:0000259" key="7">
    <source>
        <dbReference type="Pfam" id="PF22913"/>
    </source>
</evidence>
<evidence type="ECO:0000256" key="3">
    <source>
        <dbReference type="ARBA" id="ARBA00022824"/>
    </source>
</evidence>
<dbReference type="GO" id="GO:0070939">
    <property type="term" value="C:Dsl1/NZR complex"/>
    <property type="evidence" value="ECO:0007669"/>
    <property type="project" value="TreeGrafter"/>
</dbReference>
<feature type="region of interest" description="Disordered" evidence="5">
    <location>
        <begin position="1102"/>
        <end position="1139"/>
    </location>
</feature>
<evidence type="ECO:0000256" key="4">
    <source>
        <dbReference type="ARBA" id="ARBA00022927"/>
    </source>
</evidence>